<dbReference type="Proteomes" id="UP000789396">
    <property type="component" value="Unassembled WGS sequence"/>
</dbReference>
<evidence type="ECO:0000313" key="14">
    <source>
        <dbReference type="Proteomes" id="UP000789396"/>
    </source>
</evidence>
<evidence type="ECO:0000256" key="5">
    <source>
        <dbReference type="ARBA" id="ARBA00022750"/>
    </source>
</evidence>
<feature type="signal peptide" evidence="11">
    <location>
        <begin position="1"/>
        <end position="20"/>
    </location>
</feature>
<dbReference type="PANTHER" id="PTHR47966:SF75">
    <property type="entry name" value="ENDOPEPTIDASE (CTSD), PUTATIVE (AFU_ORTHOLOGUE AFUA_4G07040)-RELATED"/>
    <property type="match status" value="1"/>
</dbReference>
<gene>
    <name evidence="13" type="ORF">RFULGI_LOCUS404</name>
</gene>
<dbReference type="PROSITE" id="PS51767">
    <property type="entry name" value="PEPTIDASE_A1"/>
    <property type="match status" value="1"/>
</dbReference>
<evidence type="ECO:0000256" key="9">
    <source>
        <dbReference type="ARBA" id="ARBA00023288"/>
    </source>
</evidence>
<evidence type="ECO:0000256" key="8">
    <source>
        <dbReference type="ARBA" id="ARBA00023180"/>
    </source>
</evidence>
<evidence type="ECO:0000259" key="12">
    <source>
        <dbReference type="PROSITE" id="PS51767"/>
    </source>
</evidence>
<dbReference type="GO" id="GO:0005886">
    <property type="term" value="C:plasma membrane"/>
    <property type="evidence" value="ECO:0007669"/>
    <property type="project" value="UniProtKB-SubCell"/>
</dbReference>
<feature type="domain" description="Peptidase A1" evidence="12">
    <location>
        <begin position="50"/>
        <end position="371"/>
    </location>
</feature>
<evidence type="ECO:0000256" key="11">
    <source>
        <dbReference type="SAM" id="SignalP"/>
    </source>
</evidence>
<dbReference type="InterPro" id="IPR034164">
    <property type="entry name" value="Pepsin-like_dom"/>
</dbReference>
<keyword evidence="5 10" id="KW-0064">Aspartyl protease</keyword>
<dbReference type="Gene3D" id="2.40.70.10">
    <property type="entry name" value="Acid Proteases"/>
    <property type="match status" value="2"/>
</dbReference>
<evidence type="ECO:0000313" key="13">
    <source>
        <dbReference type="EMBL" id="CAG8454645.1"/>
    </source>
</evidence>
<comment type="caution">
    <text evidence="13">The sequence shown here is derived from an EMBL/GenBank/DDBJ whole genome shotgun (WGS) entry which is preliminary data.</text>
</comment>
<dbReference type="SUPFAM" id="SSF50630">
    <property type="entry name" value="Acid proteases"/>
    <property type="match status" value="1"/>
</dbReference>
<feature type="chain" id="PRO_5040322053" evidence="11">
    <location>
        <begin position="21"/>
        <end position="374"/>
    </location>
</feature>
<keyword evidence="8" id="KW-0325">Glycoprotein</keyword>
<dbReference type="OrthoDB" id="2747330at2759"/>
<dbReference type="GO" id="GO:0004190">
    <property type="term" value="F:aspartic-type endopeptidase activity"/>
    <property type="evidence" value="ECO:0007669"/>
    <property type="project" value="UniProtKB-KW"/>
</dbReference>
<comment type="subcellular location">
    <subcellularLocation>
        <location evidence="1">Cell membrane</location>
    </subcellularLocation>
</comment>
<organism evidence="13 14">
    <name type="scientific">Racocetra fulgida</name>
    <dbReference type="NCBI Taxonomy" id="60492"/>
    <lineage>
        <taxon>Eukaryota</taxon>
        <taxon>Fungi</taxon>
        <taxon>Fungi incertae sedis</taxon>
        <taxon>Mucoromycota</taxon>
        <taxon>Glomeromycotina</taxon>
        <taxon>Glomeromycetes</taxon>
        <taxon>Diversisporales</taxon>
        <taxon>Gigasporaceae</taxon>
        <taxon>Racocetra</taxon>
    </lineage>
</organism>
<keyword evidence="3" id="KW-1003">Cell membrane</keyword>
<dbReference type="FunFam" id="2.40.70.10:FF:000060">
    <property type="entry name" value="Aspartic-type endopeptidase ctsD"/>
    <property type="match status" value="1"/>
</dbReference>
<evidence type="ECO:0000256" key="10">
    <source>
        <dbReference type="RuleBase" id="RU000454"/>
    </source>
</evidence>
<keyword evidence="9" id="KW-0449">Lipoprotein</keyword>
<comment type="similarity">
    <text evidence="2 10">Belongs to the peptidase A1 family.</text>
</comment>
<proteinExistence type="inferred from homology"/>
<evidence type="ECO:0000256" key="7">
    <source>
        <dbReference type="ARBA" id="ARBA00023136"/>
    </source>
</evidence>
<dbReference type="PROSITE" id="PS00141">
    <property type="entry name" value="ASP_PROTEASE"/>
    <property type="match status" value="1"/>
</dbReference>
<sequence>MKIPLVFVLLFVAIIIASEAAPIINPPSHYMSLVKNFPPKYFKWTETRNYHKLRSLVKYESSIRTAYKNGLVDDSVMNSLEDALKGREELKKRVTSNIKIGDINDDIGYFGTISIGGQKFNVIFDTGSADNIVISGITVKNQVFGITATESDEFAGSQFDGIMGMAFDSISSQAAPTPFSNMVQQNLVTQQIFAFRLSRAADHDTADHDTGIVTFGGVDISLFTGTINFVNVVAKTGFWEIPMNDASVDGNSLGFKNKTTIIDTGTTLLLAPPADVDAIHKKIPGSVLLKGGEYAVPCNTTAKVALKFNGVSYSIDSRDIARDLVLAQKNLCLSGISPGVVGTNNQWLVGDVFIKNVYSVFDFGTRSVGFAPLR</sequence>
<protein>
    <submittedName>
        <fullName evidence="13">13047_t:CDS:1</fullName>
    </submittedName>
</protein>
<name>A0A9N8VLK6_9GLOM</name>
<keyword evidence="4 10" id="KW-0645">Protease</keyword>
<keyword evidence="11" id="KW-0732">Signal</keyword>
<dbReference type="InterPro" id="IPR001461">
    <property type="entry name" value="Aspartic_peptidase_A1"/>
</dbReference>
<evidence type="ECO:0000256" key="1">
    <source>
        <dbReference type="ARBA" id="ARBA00004236"/>
    </source>
</evidence>
<dbReference type="InterPro" id="IPR001969">
    <property type="entry name" value="Aspartic_peptidase_AS"/>
</dbReference>
<dbReference type="PANTHER" id="PTHR47966">
    <property type="entry name" value="BETA-SITE APP-CLEAVING ENZYME, ISOFORM A-RELATED"/>
    <property type="match status" value="1"/>
</dbReference>
<dbReference type="EMBL" id="CAJVPZ010000141">
    <property type="protein sequence ID" value="CAG8454645.1"/>
    <property type="molecule type" value="Genomic_DNA"/>
</dbReference>
<evidence type="ECO:0000256" key="6">
    <source>
        <dbReference type="ARBA" id="ARBA00022801"/>
    </source>
</evidence>
<dbReference type="AlphaFoldDB" id="A0A9N8VLK6"/>
<reference evidence="13" key="1">
    <citation type="submission" date="2021-06" db="EMBL/GenBank/DDBJ databases">
        <authorList>
            <person name="Kallberg Y."/>
            <person name="Tangrot J."/>
            <person name="Rosling A."/>
        </authorList>
    </citation>
    <scope>NUCLEOTIDE SEQUENCE</scope>
    <source>
        <strain evidence="13">IN212</strain>
    </source>
</reference>
<evidence type="ECO:0000256" key="3">
    <source>
        <dbReference type="ARBA" id="ARBA00022475"/>
    </source>
</evidence>
<evidence type="ECO:0000256" key="2">
    <source>
        <dbReference type="ARBA" id="ARBA00007447"/>
    </source>
</evidence>
<dbReference type="Pfam" id="PF00026">
    <property type="entry name" value="Asp"/>
    <property type="match status" value="1"/>
</dbReference>
<dbReference type="GO" id="GO:0006508">
    <property type="term" value="P:proteolysis"/>
    <property type="evidence" value="ECO:0007669"/>
    <property type="project" value="UniProtKB-KW"/>
</dbReference>
<keyword evidence="14" id="KW-1185">Reference proteome</keyword>
<dbReference type="PRINTS" id="PR00792">
    <property type="entry name" value="PEPSIN"/>
</dbReference>
<accession>A0A9N8VLK6</accession>
<keyword evidence="7" id="KW-0472">Membrane</keyword>
<dbReference type="CDD" id="cd05471">
    <property type="entry name" value="pepsin_like"/>
    <property type="match status" value="1"/>
</dbReference>
<dbReference type="InterPro" id="IPR033121">
    <property type="entry name" value="PEPTIDASE_A1"/>
</dbReference>
<evidence type="ECO:0000256" key="4">
    <source>
        <dbReference type="ARBA" id="ARBA00022670"/>
    </source>
</evidence>
<keyword evidence="6 10" id="KW-0378">Hydrolase</keyword>
<dbReference type="InterPro" id="IPR021109">
    <property type="entry name" value="Peptidase_aspartic_dom_sf"/>
</dbReference>